<keyword evidence="6" id="KW-1185">Reference proteome</keyword>
<evidence type="ECO:0000313" key="5">
    <source>
        <dbReference type="EMBL" id="RDW58491.1"/>
    </source>
</evidence>
<keyword evidence="2 3" id="KW-0378">Hydrolase</keyword>
<feature type="chain" id="PRO_5017495196" description="Carboxylic ester hydrolase" evidence="3">
    <location>
        <begin position="23"/>
        <end position="553"/>
    </location>
</feature>
<evidence type="ECO:0000256" key="1">
    <source>
        <dbReference type="ARBA" id="ARBA00005964"/>
    </source>
</evidence>
<dbReference type="InterPro" id="IPR019819">
    <property type="entry name" value="Carboxylesterase_B_CS"/>
</dbReference>
<evidence type="ECO:0000256" key="2">
    <source>
        <dbReference type="ARBA" id="ARBA00022801"/>
    </source>
</evidence>
<keyword evidence="3" id="KW-0732">Signal</keyword>
<name>A0A3D8Q9N0_9HELO</name>
<dbReference type="Proteomes" id="UP000256328">
    <property type="component" value="Unassembled WGS sequence"/>
</dbReference>
<proteinExistence type="inferred from homology"/>
<feature type="domain" description="Carboxylesterase type B" evidence="4">
    <location>
        <begin position="55"/>
        <end position="530"/>
    </location>
</feature>
<dbReference type="PROSITE" id="PS00941">
    <property type="entry name" value="CARBOXYLESTERASE_B_2"/>
    <property type="match status" value="1"/>
</dbReference>
<dbReference type="PANTHER" id="PTHR11559">
    <property type="entry name" value="CARBOXYLESTERASE"/>
    <property type="match status" value="1"/>
</dbReference>
<comment type="similarity">
    <text evidence="1 3">Belongs to the type-B carboxylesterase/lipase family.</text>
</comment>
<dbReference type="GO" id="GO:0016787">
    <property type="term" value="F:hydrolase activity"/>
    <property type="evidence" value="ECO:0007669"/>
    <property type="project" value="UniProtKB-KW"/>
</dbReference>
<dbReference type="EMBL" id="PDLN01000021">
    <property type="protein sequence ID" value="RDW58491.1"/>
    <property type="molecule type" value="Genomic_DNA"/>
</dbReference>
<dbReference type="InterPro" id="IPR019826">
    <property type="entry name" value="Carboxylesterase_B_AS"/>
</dbReference>
<dbReference type="EC" id="3.1.1.-" evidence="3"/>
<dbReference type="Gene3D" id="3.40.50.1820">
    <property type="entry name" value="alpha/beta hydrolase"/>
    <property type="match status" value="1"/>
</dbReference>
<comment type="caution">
    <text evidence="5">The sequence shown here is derived from an EMBL/GenBank/DDBJ whole genome shotgun (WGS) entry which is preliminary data.</text>
</comment>
<sequence length="553" mass="59390">MRKASTFLAILTFIAREGLSNATTLPSTGTAEARALPTVDLGYAIHKATINVTGAYFNFSNIRFADPPIGDLRFAAPIAPSGRNTTVNDGQQVAVCPQGGVVHSPLENEDCLFLDVIVPKSIYHQPMAMAARGEEIMSTVNSTGAPVLVWIYGGGFSMGSKTYWGAPPGLIAQSRASGSEGVVYVAFNYRLGLFGFLSGPTYQQEGTPNAGLYDQRLALDWIQKNIALFGGDASRVTVMGESAGGASIMHQITAYGGQRGTAFQQAIFQSPAFSPLTSDTQKENFFQAVLASASAISASPITTVSQLRDLSTAELQAVNSIVLETITGPGIYPFGPAVDGELVPALPGILLLEGKFDKSIKVMVGHNEDEGRIFTSPTITTDVALASFLRSQLPAAQPSVLAYIQDVLYPPIFNGSLPYTTEFGRADLITSEFLVTCNTRFLNLAYNNQTFAYFYTIPAGLHAEDLAYTFFNGDTSTNDEGGPPVNATIAVQFQKFLTNFAMTGNPNGRGVRHFPIYGPTARVLDIDIEDLGRSEMDSVVNNRCSWWQQAFYA</sequence>
<accession>A0A3D8Q9N0</accession>
<protein>
    <recommendedName>
        <fullName evidence="3">Carboxylic ester hydrolase</fullName>
        <ecNumber evidence="3">3.1.1.-</ecNumber>
    </recommendedName>
</protein>
<evidence type="ECO:0000313" key="6">
    <source>
        <dbReference type="Proteomes" id="UP000256328"/>
    </source>
</evidence>
<dbReference type="InterPro" id="IPR029058">
    <property type="entry name" value="AB_hydrolase_fold"/>
</dbReference>
<evidence type="ECO:0000259" key="4">
    <source>
        <dbReference type="Pfam" id="PF00135"/>
    </source>
</evidence>
<gene>
    <name evidence="5" type="ORF">BP5796_12421</name>
</gene>
<dbReference type="SUPFAM" id="SSF53474">
    <property type="entry name" value="alpha/beta-Hydrolases"/>
    <property type="match status" value="1"/>
</dbReference>
<evidence type="ECO:0000256" key="3">
    <source>
        <dbReference type="RuleBase" id="RU361235"/>
    </source>
</evidence>
<reference evidence="5 6" key="1">
    <citation type="journal article" date="2018" name="IMA Fungus">
        <title>IMA Genome-F 9: Draft genome sequence of Annulohypoxylon stygium, Aspergillus mulundensis, Berkeleyomyces basicola (syn. Thielaviopsis basicola), Ceratocystis smalleyi, two Cercospora beticola strains, Coleophoma cylindrospora, Fusarium fracticaudum, Phialophora cf. hyalina, and Morchella septimelata.</title>
        <authorList>
            <person name="Wingfield B.D."/>
            <person name="Bills G.F."/>
            <person name="Dong Y."/>
            <person name="Huang W."/>
            <person name="Nel W.J."/>
            <person name="Swalarsk-Parry B.S."/>
            <person name="Vaghefi N."/>
            <person name="Wilken P.M."/>
            <person name="An Z."/>
            <person name="de Beer Z.W."/>
            <person name="De Vos L."/>
            <person name="Chen L."/>
            <person name="Duong T.A."/>
            <person name="Gao Y."/>
            <person name="Hammerbacher A."/>
            <person name="Kikkert J.R."/>
            <person name="Li Y."/>
            <person name="Li H."/>
            <person name="Li K."/>
            <person name="Li Q."/>
            <person name="Liu X."/>
            <person name="Ma X."/>
            <person name="Naidoo K."/>
            <person name="Pethybridge S.J."/>
            <person name="Sun J."/>
            <person name="Steenkamp E.T."/>
            <person name="van der Nest M.A."/>
            <person name="van Wyk S."/>
            <person name="Wingfield M.J."/>
            <person name="Xiong C."/>
            <person name="Yue Q."/>
            <person name="Zhang X."/>
        </authorList>
    </citation>
    <scope>NUCLEOTIDE SEQUENCE [LARGE SCALE GENOMIC DNA]</scope>
    <source>
        <strain evidence="5 6">BP5796</strain>
    </source>
</reference>
<organism evidence="5 6">
    <name type="scientific">Coleophoma crateriformis</name>
    <dbReference type="NCBI Taxonomy" id="565419"/>
    <lineage>
        <taxon>Eukaryota</taxon>
        <taxon>Fungi</taxon>
        <taxon>Dikarya</taxon>
        <taxon>Ascomycota</taxon>
        <taxon>Pezizomycotina</taxon>
        <taxon>Leotiomycetes</taxon>
        <taxon>Helotiales</taxon>
        <taxon>Dermateaceae</taxon>
        <taxon>Coleophoma</taxon>
    </lineage>
</organism>
<dbReference type="AlphaFoldDB" id="A0A3D8Q9N0"/>
<dbReference type="InterPro" id="IPR050309">
    <property type="entry name" value="Type-B_Carboxylest/Lipase"/>
</dbReference>
<dbReference type="Pfam" id="PF00135">
    <property type="entry name" value="COesterase"/>
    <property type="match status" value="1"/>
</dbReference>
<dbReference type="PROSITE" id="PS00122">
    <property type="entry name" value="CARBOXYLESTERASE_B_1"/>
    <property type="match status" value="1"/>
</dbReference>
<dbReference type="OrthoDB" id="408631at2759"/>
<feature type="signal peptide" evidence="3">
    <location>
        <begin position="1"/>
        <end position="22"/>
    </location>
</feature>
<dbReference type="InterPro" id="IPR002018">
    <property type="entry name" value="CarbesteraseB"/>
</dbReference>